<proteinExistence type="inferred from homology"/>
<keyword evidence="4 5" id="KW-0274">FAD</keyword>
<feature type="binding site" evidence="5">
    <location>
        <position position="226"/>
    </location>
    <ligand>
        <name>FAD</name>
        <dbReference type="ChEBI" id="CHEBI:57692"/>
    </ligand>
</feature>
<comment type="similarity">
    <text evidence="2 6">Belongs to the GMC oxidoreductase family.</text>
</comment>
<evidence type="ECO:0000256" key="2">
    <source>
        <dbReference type="ARBA" id="ARBA00010790"/>
    </source>
</evidence>
<dbReference type="Gene3D" id="3.50.50.60">
    <property type="entry name" value="FAD/NAD(P)-binding domain"/>
    <property type="match status" value="1"/>
</dbReference>
<dbReference type="Pfam" id="PF05199">
    <property type="entry name" value="GMC_oxred_C"/>
    <property type="match status" value="1"/>
</dbReference>
<dbReference type="PROSITE" id="PS00623">
    <property type="entry name" value="GMC_OXRED_1"/>
    <property type="match status" value="1"/>
</dbReference>
<feature type="domain" description="Glucose-methanol-choline oxidoreductase N-terminal" evidence="7">
    <location>
        <begin position="89"/>
        <end position="112"/>
    </location>
</feature>
<gene>
    <name evidence="9" type="ORF">D2V17_19670</name>
</gene>
<dbReference type="GO" id="GO:0050660">
    <property type="term" value="F:flavin adenine dinucleotide binding"/>
    <property type="evidence" value="ECO:0007669"/>
    <property type="project" value="InterPro"/>
</dbReference>
<dbReference type="SUPFAM" id="SSF51905">
    <property type="entry name" value="FAD/NAD(P)-binding domain"/>
    <property type="match status" value="1"/>
</dbReference>
<feature type="binding site" evidence="5">
    <location>
        <position position="91"/>
    </location>
    <ligand>
        <name>FAD</name>
        <dbReference type="ChEBI" id="CHEBI:57692"/>
    </ligand>
</feature>
<evidence type="ECO:0000259" key="8">
    <source>
        <dbReference type="PROSITE" id="PS00624"/>
    </source>
</evidence>
<dbReference type="PIRSF" id="PIRSF000137">
    <property type="entry name" value="Alcohol_oxidase"/>
    <property type="match status" value="1"/>
</dbReference>
<dbReference type="InterPro" id="IPR012132">
    <property type="entry name" value="GMC_OxRdtase"/>
</dbReference>
<dbReference type="SUPFAM" id="SSF54373">
    <property type="entry name" value="FAD-linked reductases, C-terminal domain"/>
    <property type="match status" value="1"/>
</dbReference>
<organism evidence="9 10">
    <name type="scientific">Aurantiacibacter xanthus</name>
    <dbReference type="NCBI Taxonomy" id="1784712"/>
    <lineage>
        <taxon>Bacteria</taxon>
        <taxon>Pseudomonadati</taxon>
        <taxon>Pseudomonadota</taxon>
        <taxon>Alphaproteobacteria</taxon>
        <taxon>Sphingomonadales</taxon>
        <taxon>Erythrobacteraceae</taxon>
        <taxon>Aurantiacibacter</taxon>
    </lineage>
</organism>
<dbReference type="PANTHER" id="PTHR11552">
    <property type="entry name" value="GLUCOSE-METHANOL-CHOLINE GMC OXIDOREDUCTASE"/>
    <property type="match status" value="1"/>
</dbReference>
<evidence type="ECO:0000256" key="3">
    <source>
        <dbReference type="ARBA" id="ARBA00022630"/>
    </source>
</evidence>
<feature type="domain" description="Glucose-methanol-choline oxidoreductase N-terminal" evidence="8">
    <location>
        <begin position="262"/>
        <end position="276"/>
    </location>
</feature>
<dbReference type="InterPro" id="IPR036188">
    <property type="entry name" value="FAD/NAD-bd_sf"/>
</dbReference>
<evidence type="ECO:0000256" key="5">
    <source>
        <dbReference type="PIRSR" id="PIRSR000137-2"/>
    </source>
</evidence>
<comment type="cofactor">
    <cofactor evidence="1 5">
        <name>FAD</name>
        <dbReference type="ChEBI" id="CHEBI:57692"/>
    </cofactor>
</comment>
<dbReference type="PROSITE" id="PS51257">
    <property type="entry name" value="PROKAR_LIPOPROTEIN"/>
    <property type="match status" value="1"/>
</dbReference>
<evidence type="ECO:0000259" key="7">
    <source>
        <dbReference type="PROSITE" id="PS00623"/>
    </source>
</evidence>
<dbReference type="InterPro" id="IPR007867">
    <property type="entry name" value="GMC_OxRtase_C"/>
</dbReference>
<keyword evidence="10" id="KW-1185">Reference proteome</keyword>
<sequence>MLVSRITDGDAYDLIVVGGGSAGCAMAARLSEREDLSVLLLEAGRSDKHPFTRVPAANVNAVLNPEFDWCFPVEPDASIGGRADTWPAAKVLGGGSAINGMMFIRGHRHDYDSWHDLGATGWNYQSVLPYFRRMETNERGADAYRGGEGPLSVSEGRARYPLTDAWIEAAVQAGVPRSPDLNGGLAEGVDFVQVSQRKGMRHSTAVAYIWPNLNRASLTLQLHSRVNRIIVENRRATGVEITGEDGTIRRISARRGVVVCAGTMNSPRLLMLSGIGEAAQLKASGIEVVHDLPGVGQNLQDHPGTHLVNEAEGRTLNAEVQGLRGLGHLASFLTARKGALTTSIGHAQAFVRTNGAMAVPNIQLIFAPLAFDYGEDGKIRLRKSPSVSTAVALMRPRSRGRITLAGPDPALPPLIRHELLGDPQDVDEMVDGIEFARRIMEQPAIAGAITGEVRPALAPEHQTADRTAMRDYVRGAVSSFYHQIGTCKMGSDAMAVVDPELKVRGLEGLWVADASVMPAMPSGNTNATAIMIGEKGSDHVLRAIGNRPSASLNQEQGHP</sequence>
<dbReference type="EMBL" id="QXFM01000144">
    <property type="protein sequence ID" value="RIV80075.1"/>
    <property type="molecule type" value="Genomic_DNA"/>
</dbReference>
<dbReference type="Pfam" id="PF00732">
    <property type="entry name" value="GMC_oxred_N"/>
    <property type="match status" value="1"/>
</dbReference>
<name>A0A3A1NYU6_9SPHN</name>
<dbReference type="InterPro" id="IPR000172">
    <property type="entry name" value="GMC_OxRdtase_N"/>
</dbReference>
<reference evidence="9 10" key="1">
    <citation type="submission" date="2018-08" db="EMBL/GenBank/DDBJ databases">
        <title>Erythrobacter zhengii sp.nov., a bacterium isolated from deep-sea sediment.</title>
        <authorList>
            <person name="Fang C."/>
            <person name="Wu Y.-H."/>
            <person name="Sun C."/>
            <person name="Wang H."/>
            <person name="Cheng H."/>
            <person name="Meng F.-X."/>
            <person name="Wang C.-S."/>
            <person name="Xu X.-W."/>
        </authorList>
    </citation>
    <scope>NUCLEOTIDE SEQUENCE [LARGE SCALE GENOMIC DNA]</scope>
    <source>
        <strain evidence="9 10">CCTCC AB 2015396</strain>
    </source>
</reference>
<evidence type="ECO:0000256" key="1">
    <source>
        <dbReference type="ARBA" id="ARBA00001974"/>
    </source>
</evidence>
<dbReference type="GO" id="GO:0016614">
    <property type="term" value="F:oxidoreductase activity, acting on CH-OH group of donors"/>
    <property type="evidence" value="ECO:0007669"/>
    <property type="project" value="InterPro"/>
</dbReference>
<protein>
    <submittedName>
        <fullName evidence="9">Glucose-methanol-choline oxidoreductase</fullName>
    </submittedName>
</protein>
<evidence type="ECO:0000313" key="9">
    <source>
        <dbReference type="EMBL" id="RIV80075.1"/>
    </source>
</evidence>
<evidence type="ECO:0000313" key="10">
    <source>
        <dbReference type="Proteomes" id="UP000265366"/>
    </source>
</evidence>
<dbReference type="Gene3D" id="3.30.560.10">
    <property type="entry name" value="Glucose Oxidase, domain 3"/>
    <property type="match status" value="1"/>
</dbReference>
<comment type="caution">
    <text evidence="9">The sequence shown here is derived from an EMBL/GenBank/DDBJ whole genome shotgun (WGS) entry which is preliminary data.</text>
</comment>
<dbReference type="PANTHER" id="PTHR11552:SF147">
    <property type="entry name" value="CHOLINE DEHYDROGENASE, MITOCHONDRIAL"/>
    <property type="match status" value="1"/>
</dbReference>
<dbReference type="AlphaFoldDB" id="A0A3A1NYU6"/>
<dbReference type="OrthoDB" id="9785276at2"/>
<accession>A0A3A1NYU6</accession>
<dbReference type="Proteomes" id="UP000265366">
    <property type="component" value="Unassembled WGS sequence"/>
</dbReference>
<keyword evidence="3 6" id="KW-0285">Flavoprotein</keyword>
<evidence type="ECO:0000256" key="6">
    <source>
        <dbReference type="RuleBase" id="RU003968"/>
    </source>
</evidence>
<dbReference type="PROSITE" id="PS00624">
    <property type="entry name" value="GMC_OXRED_2"/>
    <property type="match status" value="1"/>
</dbReference>
<evidence type="ECO:0000256" key="4">
    <source>
        <dbReference type="ARBA" id="ARBA00022827"/>
    </source>
</evidence>